<dbReference type="RefSeq" id="WP_131001075.1">
    <property type="nucleotide sequence ID" value="NZ_JBHSZR010000002.1"/>
</dbReference>
<dbReference type="InterPro" id="IPR014973">
    <property type="entry name" value="DUF1835"/>
</dbReference>
<comment type="caution">
    <text evidence="3">The sequence shown here is derived from an EMBL/GenBank/DDBJ whole genome shotgun (WGS) entry which is preliminary data.</text>
</comment>
<organism evidence="3 4">
    <name type="scientific">Hansschlegelia quercus</name>
    <dbReference type="NCBI Taxonomy" id="2528245"/>
    <lineage>
        <taxon>Bacteria</taxon>
        <taxon>Pseudomonadati</taxon>
        <taxon>Pseudomonadota</taxon>
        <taxon>Alphaproteobacteria</taxon>
        <taxon>Hyphomicrobiales</taxon>
        <taxon>Methylopilaceae</taxon>
        <taxon>Hansschlegelia</taxon>
    </lineage>
</organism>
<sequence length="282" mass="31465">MARATRHIVFSPSARSSLLQALKAVGRKDDVVALFDDLRCGPLEPLDPVLRGNWFSDVLGVDFEAGLVPLWHQEFWSQSLDPNYRLIAWTNRYATQDHLGFLAWASRLGELPGQVCDISDIDFEWTDREGNEHRQKLSVSLVPPVHFSLYNLFDQARPLRADERTEAAAEWRRIGTENGAFRAVFDGRLTSLPITAFDEALISATSTTLRKAAFVVGTVLWDMGEAAGWCVGDLALAARLAAIVEDGRLEAVGDISRGIRYWEVRRTRQNLPDQSSQNGAPT</sequence>
<evidence type="ECO:0000259" key="1">
    <source>
        <dbReference type="Pfam" id="PF08874"/>
    </source>
</evidence>
<evidence type="ECO:0000313" key="3">
    <source>
        <dbReference type="EMBL" id="TBN54822.1"/>
    </source>
</evidence>
<dbReference type="Pfam" id="PF08874">
    <property type="entry name" value="DUF1835"/>
    <property type="match status" value="1"/>
</dbReference>
<dbReference type="Proteomes" id="UP000291613">
    <property type="component" value="Unassembled WGS sequence"/>
</dbReference>
<accession>A0A4Q9GKT3</accession>
<dbReference type="AlphaFoldDB" id="A0A4Q9GKT3"/>
<keyword evidence="4" id="KW-1185">Reference proteome</keyword>
<reference evidence="3 4" key="1">
    <citation type="submission" date="2019-02" db="EMBL/GenBank/DDBJ databases">
        <title>Hansschlegelia quercus sp. nov., a novel methylotrophic bacterium from buds of oak (Quercus robur L.).</title>
        <authorList>
            <person name="Agafonova N.V."/>
            <person name="Kaparullina E.N."/>
            <person name="Grouzdev D.S."/>
            <person name="Doronina N.V."/>
        </authorList>
    </citation>
    <scope>NUCLEOTIDE SEQUENCE [LARGE SCALE GENOMIC DNA]</scope>
    <source>
        <strain evidence="3 4">Dub</strain>
    </source>
</reference>
<feature type="domain" description="DUF3658" evidence="2">
    <location>
        <begin position="153"/>
        <end position="255"/>
    </location>
</feature>
<gene>
    <name evidence="3" type="ORF">EYR15_01275</name>
</gene>
<dbReference type="InterPro" id="IPR022123">
    <property type="entry name" value="DUF3658"/>
</dbReference>
<dbReference type="OrthoDB" id="7565760at2"/>
<name>A0A4Q9GKT3_9HYPH</name>
<evidence type="ECO:0000313" key="4">
    <source>
        <dbReference type="Proteomes" id="UP000291613"/>
    </source>
</evidence>
<evidence type="ECO:0000259" key="2">
    <source>
        <dbReference type="Pfam" id="PF12395"/>
    </source>
</evidence>
<dbReference type="Pfam" id="PF12395">
    <property type="entry name" value="DUF3658"/>
    <property type="match status" value="1"/>
</dbReference>
<proteinExistence type="predicted"/>
<dbReference type="EMBL" id="SIUB01000001">
    <property type="protein sequence ID" value="TBN54822.1"/>
    <property type="molecule type" value="Genomic_DNA"/>
</dbReference>
<feature type="domain" description="DUF1835" evidence="1">
    <location>
        <begin position="7"/>
        <end position="48"/>
    </location>
</feature>
<protein>
    <submittedName>
        <fullName evidence="3">DUF1835 domain-containing protein</fullName>
    </submittedName>
</protein>